<evidence type="ECO:0000313" key="2">
    <source>
        <dbReference type="Proteomes" id="UP000319257"/>
    </source>
</evidence>
<dbReference type="AlphaFoldDB" id="A0A507BER9"/>
<comment type="caution">
    <text evidence="1">The sequence shown here is derived from an EMBL/GenBank/DDBJ whole genome shotgun (WGS) entry which is preliminary data.</text>
</comment>
<dbReference type="InParanoid" id="A0A507BER9"/>
<name>A0A507BER9_9PEZI</name>
<keyword evidence="2" id="KW-1185">Reference proteome</keyword>
<dbReference type="OrthoDB" id="5371016at2759"/>
<accession>A0A507BER9</accession>
<dbReference type="GeneID" id="41972002"/>
<dbReference type="EMBL" id="SKBQ01000022">
    <property type="protein sequence ID" value="TPX15278.1"/>
    <property type="molecule type" value="Genomic_DNA"/>
</dbReference>
<proteinExistence type="predicted"/>
<protein>
    <submittedName>
        <fullName evidence="1">Uncharacterized protein</fullName>
    </submittedName>
</protein>
<sequence length="169" mass="17873">METTTTHTGSHLAIPDTASPGLVFLKHFLPVLDSLEVNSETSLALTAVLAPGATFTVNGGPPQTTEQILPMLLMRAQKLAAFGHNVSQAWDIPSANGGGGRTLMYEGTSSTVFKEDPEGLEVKVAEFNIVELVPVGQAEGGFAGFRAAELRTFMDAAPVTERAAMIFKQ</sequence>
<dbReference type="Proteomes" id="UP000319257">
    <property type="component" value="Unassembled WGS sequence"/>
</dbReference>
<gene>
    <name evidence="1" type="ORF">E0L32_004555</name>
</gene>
<reference evidence="1 2" key="1">
    <citation type="submission" date="2019-06" db="EMBL/GenBank/DDBJ databases">
        <title>Draft genome sequence of the filamentous fungus Phialemoniopsis curvata isolated from diesel fuel.</title>
        <authorList>
            <person name="Varaljay V.A."/>
            <person name="Lyon W.J."/>
            <person name="Crouch A.L."/>
            <person name="Drake C.E."/>
            <person name="Hollomon J.M."/>
            <person name="Nadeau L.J."/>
            <person name="Nunn H.S."/>
            <person name="Stevenson B.S."/>
            <person name="Bojanowski C.L."/>
            <person name="Crookes-Goodson W.J."/>
        </authorList>
    </citation>
    <scope>NUCLEOTIDE SEQUENCE [LARGE SCALE GENOMIC DNA]</scope>
    <source>
        <strain evidence="1 2">D216</strain>
    </source>
</reference>
<organism evidence="1 2">
    <name type="scientific">Thyridium curvatum</name>
    <dbReference type="NCBI Taxonomy" id="1093900"/>
    <lineage>
        <taxon>Eukaryota</taxon>
        <taxon>Fungi</taxon>
        <taxon>Dikarya</taxon>
        <taxon>Ascomycota</taxon>
        <taxon>Pezizomycotina</taxon>
        <taxon>Sordariomycetes</taxon>
        <taxon>Sordariomycetidae</taxon>
        <taxon>Thyridiales</taxon>
        <taxon>Thyridiaceae</taxon>
        <taxon>Thyridium</taxon>
    </lineage>
</organism>
<evidence type="ECO:0000313" key="1">
    <source>
        <dbReference type="EMBL" id="TPX15278.1"/>
    </source>
</evidence>
<dbReference type="RefSeq" id="XP_030996989.1">
    <property type="nucleotide sequence ID" value="XM_031138978.1"/>
</dbReference>